<feature type="domain" description="NodB homology" evidence="3">
    <location>
        <begin position="61"/>
        <end position="316"/>
    </location>
</feature>
<dbReference type="SUPFAM" id="SSF88713">
    <property type="entry name" value="Glycoside hydrolase/deacetylase"/>
    <property type="match status" value="1"/>
</dbReference>
<proteinExistence type="predicted"/>
<dbReference type="Proteomes" id="UP000198379">
    <property type="component" value="Unassembled WGS sequence"/>
</dbReference>
<dbReference type="PANTHER" id="PTHR34216:SF3">
    <property type="entry name" value="POLY-BETA-1,6-N-ACETYL-D-GLUCOSAMINE N-DEACETYLASE"/>
    <property type="match status" value="1"/>
</dbReference>
<dbReference type="Gene3D" id="3.20.20.370">
    <property type="entry name" value="Glycoside hydrolase/deacetylase"/>
    <property type="match status" value="1"/>
</dbReference>
<comment type="subcellular location">
    <subcellularLocation>
        <location evidence="1">Secreted</location>
    </subcellularLocation>
</comment>
<protein>
    <submittedName>
        <fullName evidence="4">Polysaccharide deacetylase</fullName>
    </submittedName>
</protein>
<evidence type="ECO:0000313" key="4">
    <source>
        <dbReference type="EMBL" id="SNS10420.1"/>
    </source>
</evidence>
<sequence length="316" mass="36400">MLTVSNYHYVRNNFVTPYPSIFGVTPTFLKNQLVALKNTGTFITPQELLENHEEVIQSSKHYILITFDDGLKEQYVNAKPILDALGIKALFFVNSLNFIEKEVTLVHKIHLLRSQISTTAFFGILKTFDTEGKTQLSNKEKQQAVEHYNYDDEETALLKFTLNFKLSLQEQHSLIQAIFDTHFDSHQVVNDLYMTEEHLIQLAKEGMLGNHTHSHVPLGYLDRHEIMKEFVTSKNYLEELTHKEIPYVSYPYGSQEACASPVEEIAKSTGHQLGFTMERSINTGNEHPLLLKRFDCNDLPLGKNQKAFEHAHRLIY</sequence>
<organism evidence="4 5">
    <name type="scientific">Dokdonia pacifica</name>
    <dbReference type="NCBI Taxonomy" id="1627892"/>
    <lineage>
        <taxon>Bacteria</taxon>
        <taxon>Pseudomonadati</taxon>
        <taxon>Bacteroidota</taxon>
        <taxon>Flavobacteriia</taxon>
        <taxon>Flavobacteriales</taxon>
        <taxon>Flavobacteriaceae</taxon>
        <taxon>Dokdonia</taxon>
    </lineage>
</organism>
<dbReference type="PANTHER" id="PTHR34216">
    <property type="match status" value="1"/>
</dbReference>
<dbReference type="GO" id="GO:0016810">
    <property type="term" value="F:hydrolase activity, acting on carbon-nitrogen (but not peptide) bonds"/>
    <property type="evidence" value="ECO:0007669"/>
    <property type="project" value="InterPro"/>
</dbReference>
<name>A0A239BQY9_9FLAO</name>
<dbReference type="GO" id="GO:0005576">
    <property type="term" value="C:extracellular region"/>
    <property type="evidence" value="ECO:0007669"/>
    <property type="project" value="UniProtKB-SubCell"/>
</dbReference>
<dbReference type="GO" id="GO:0005975">
    <property type="term" value="P:carbohydrate metabolic process"/>
    <property type="evidence" value="ECO:0007669"/>
    <property type="project" value="InterPro"/>
</dbReference>
<evidence type="ECO:0000259" key="3">
    <source>
        <dbReference type="PROSITE" id="PS51677"/>
    </source>
</evidence>
<dbReference type="AlphaFoldDB" id="A0A239BQY9"/>
<keyword evidence="2" id="KW-0732">Signal</keyword>
<reference evidence="4 5" key="1">
    <citation type="submission" date="2017-06" db="EMBL/GenBank/DDBJ databases">
        <authorList>
            <person name="Kim H.J."/>
            <person name="Triplett B.A."/>
        </authorList>
    </citation>
    <scope>NUCLEOTIDE SEQUENCE [LARGE SCALE GENOMIC DNA]</scope>
    <source>
        <strain evidence="4 5">DSM 25597</strain>
    </source>
</reference>
<gene>
    <name evidence="4" type="ORF">SAMN06265376_106377</name>
</gene>
<accession>A0A239BQY9</accession>
<dbReference type="PROSITE" id="PS51677">
    <property type="entry name" value="NODB"/>
    <property type="match status" value="1"/>
</dbReference>
<dbReference type="InterPro" id="IPR051398">
    <property type="entry name" value="Polysacch_Deacetylase"/>
</dbReference>
<dbReference type="Pfam" id="PF01522">
    <property type="entry name" value="Polysacc_deac_1"/>
    <property type="match status" value="2"/>
</dbReference>
<evidence type="ECO:0000256" key="1">
    <source>
        <dbReference type="ARBA" id="ARBA00004613"/>
    </source>
</evidence>
<dbReference type="InterPro" id="IPR002509">
    <property type="entry name" value="NODB_dom"/>
</dbReference>
<evidence type="ECO:0000313" key="5">
    <source>
        <dbReference type="Proteomes" id="UP000198379"/>
    </source>
</evidence>
<evidence type="ECO:0000256" key="2">
    <source>
        <dbReference type="ARBA" id="ARBA00022729"/>
    </source>
</evidence>
<dbReference type="EMBL" id="FZNY01000006">
    <property type="protein sequence ID" value="SNS10420.1"/>
    <property type="molecule type" value="Genomic_DNA"/>
</dbReference>
<keyword evidence="5" id="KW-1185">Reference proteome</keyword>
<dbReference type="RefSeq" id="WP_179218214.1">
    <property type="nucleotide sequence ID" value="NZ_BMEP01000005.1"/>
</dbReference>
<dbReference type="InterPro" id="IPR011330">
    <property type="entry name" value="Glyco_hydro/deAcase_b/a-brl"/>
</dbReference>